<dbReference type="EMBL" id="CP159837">
    <property type="protein sequence ID" value="XCM38930.1"/>
    <property type="molecule type" value="Genomic_DNA"/>
</dbReference>
<dbReference type="AlphaFoldDB" id="A0AAU8JKZ6"/>
<proteinExistence type="predicted"/>
<dbReference type="RefSeq" id="WP_231636703.1">
    <property type="nucleotide sequence ID" value="NZ_CP159837.1"/>
</dbReference>
<accession>A0AAU8JKZ6</accession>
<reference evidence="1" key="1">
    <citation type="submission" date="2024-07" db="EMBL/GenBank/DDBJ databases">
        <authorList>
            <person name="Kim Y.J."/>
            <person name="Jeong J.Y."/>
        </authorList>
    </citation>
    <scope>NUCLEOTIDE SEQUENCE</scope>
    <source>
        <strain evidence="1">GIHE-MW2</strain>
    </source>
</reference>
<sequence>MKYRELLIIAIANGGTGGTTVATTQTNLGLATTENSDFTYYPGWMPYNQSSPVKIFKYRRLINITGLVTKTLSATNNNQ</sequence>
<name>A0AAU8JKZ6_9CYAN</name>
<evidence type="ECO:0000313" key="1">
    <source>
        <dbReference type="EMBL" id="XCM38930.1"/>
    </source>
</evidence>
<organism evidence="1">
    <name type="scientific">Planktothricoides raciborskii GIHE-MW2</name>
    <dbReference type="NCBI Taxonomy" id="2792601"/>
    <lineage>
        <taxon>Bacteria</taxon>
        <taxon>Bacillati</taxon>
        <taxon>Cyanobacteriota</taxon>
        <taxon>Cyanophyceae</taxon>
        <taxon>Oscillatoriophycideae</taxon>
        <taxon>Oscillatoriales</taxon>
        <taxon>Oscillatoriaceae</taxon>
        <taxon>Planktothricoides</taxon>
    </lineage>
</organism>
<protein>
    <submittedName>
        <fullName evidence="1">Uncharacterized protein</fullName>
    </submittedName>
</protein>
<gene>
    <name evidence="1" type="ORF">ABWT76_001809</name>
</gene>